<evidence type="ECO:0000256" key="2">
    <source>
        <dbReference type="SAM" id="SignalP"/>
    </source>
</evidence>
<accession>A0AAD5LK91</accession>
<gene>
    <name evidence="3" type="ORF">GHT06_011049</name>
</gene>
<dbReference type="EMBL" id="WJBH02000002">
    <property type="protein sequence ID" value="KAI9563585.1"/>
    <property type="molecule type" value="Genomic_DNA"/>
</dbReference>
<feature type="signal peptide" evidence="2">
    <location>
        <begin position="1"/>
        <end position="23"/>
    </location>
</feature>
<evidence type="ECO:0000313" key="4">
    <source>
        <dbReference type="Proteomes" id="UP000820818"/>
    </source>
</evidence>
<proteinExistence type="predicted"/>
<evidence type="ECO:0000256" key="1">
    <source>
        <dbReference type="SAM" id="MobiDB-lite"/>
    </source>
</evidence>
<keyword evidence="4" id="KW-1185">Reference proteome</keyword>
<reference evidence="3 4" key="1">
    <citation type="submission" date="2022-05" db="EMBL/GenBank/DDBJ databases">
        <title>A multi-omics perspective on studying reproductive biology in Daphnia sinensis.</title>
        <authorList>
            <person name="Jia J."/>
        </authorList>
    </citation>
    <scope>NUCLEOTIDE SEQUENCE [LARGE SCALE GENOMIC DNA]</scope>
    <source>
        <strain evidence="3 4">WSL</strain>
    </source>
</reference>
<keyword evidence="2" id="KW-0732">Signal</keyword>
<feature type="compositionally biased region" description="Polar residues" evidence="1">
    <location>
        <begin position="149"/>
        <end position="164"/>
    </location>
</feature>
<comment type="caution">
    <text evidence="3">The sequence shown here is derived from an EMBL/GenBank/DDBJ whole genome shotgun (WGS) entry which is preliminary data.</text>
</comment>
<organism evidence="3 4">
    <name type="scientific">Daphnia sinensis</name>
    <dbReference type="NCBI Taxonomy" id="1820382"/>
    <lineage>
        <taxon>Eukaryota</taxon>
        <taxon>Metazoa</taxon>
        <taxon>Ecdysozoa</taxon>
        <taxon>Arthropoda</taxon>
        <taxon>Crustacea</taxon>
        <taxon>Branchiopoda</taxon>
        <taxon>Diplostraca</taxon>
        <taxon>Cladocera</taxon>
        <taxon>Anomopoda</taxon>
        <taxon>Daphniidae</taxon>
        <taxon>Daphnia</taxon>
        <taxon>Daphnia similis group</taxon>
    </lineage>
</organism>
<dbReference type="AlphaFoldDB" id="A0AAD5LK91"/>
<name>A0AAD5LK91_9CRUS</name>
<sequence>MKGQSVNIVLAFYAMFIVSRTDAQRTTTVTRTTTTVTTVSVTFISNVVCAKLVNVTGVCRRRRGLPIDEPVVLTFDEELEASVDEAFHHALHPNQFLPTRTLGVEVTPLVLLPVQTPDVNSNDYYQLRSLPGGYSSPSTAAAVRPSITGGRSRNSGRNKLMSSQSDEDEAGPEQKIFFVQIGQLISSIVSQFRPPVTRTTTITTTRTRTTSTTRFSTVSFFVMSCTPSPFPFSVCRAKRSYAD</sequence>
<protein>
    <submittedName>
        <fullName evidence="3">Uncharacterized protein</fullName>
    </submittedName>
</protein>
<evidence type="ECO:0000313" key="3">
    <source>
        <dbReference type="EMBL" id="KAI9563585.1"/>
    </source>
</evidence>
<feature type="chain" id="PRO_5042201159" evidence="2">
    <location>
        <begin position="24"/>
        <end position="243"/>
    </location>
</feature>
<feature type="region of interest" description="Disordered" evidence="1">
    <location>
        <begin position="134"/>
        <end position="169"/>
    </location>
</feature>
<dbReference type="Proteomes" id="UP000820818">
    <property type="component" value="Linkage Group LG2"/>
</dbReference>